<dbReference type="InterPro" id="IPR010730">
    <property type="entry name" value="HET"/>
</dbReference>
<dbReference type="AlphaFoldDB" id="A0A8K0RH20"/>
<gene>
    <name evidence="3" type="ORF">FB567DRAFT_1898</name>
</gene>
<protein>
    <submittedName>
        <fullName evidence="3">Heterokaryon incompatibility protein-domain-containing protein</fullName>
    </submittedName>
</protein>
<evidence type="ECO:0000313" key="3">
    <source>
        <dbReference type="EMBL" id="KAH7094369.1"/>
    </source>
</evidence>
<evidence type="ECO:0000313" key="4">
    <source>
        <dbReference type="Proteomes" id="UP000813461"/>
    </source>
</evidence>
<feature type="domain" description="Heterokaryon incompatibility" evidence="2">
    <location>
        <begin position="78"/>
        <end position="244"/>
    </location>
</feature>
<evidence type="ECO:0000259" key="2">
    <source>
        <dbReference type="Pfam" id="PF06985"/>
    </source>
</evidence>
<proteinExistence type="predicted"/>
<dbReference type="Proteomes" id="UP000813461">
    <property type="component" value="Unassembled WGS sequence"/>
</dbReference>
<dbReference type="PANTHER" id="PTHR24148">
    <property type="entry name" value="ANKYRIN REPEAT DOMAIN-CONTAINING PROTEIN 39 HOMOLOG-RELATED"/>
    <property type="match status" value="1"/>
</dbReference>
<sequence>MDNSSETPTSSVHQFVAPKDTFYSPQNYTFYAQNPYETLDKSSRCIRLLKVCERDADNRPIGYKFTNWIPLDEARDTYTAISYCAGDPKNTRSIQVNGLQFNAFANLARALVDTCAYRKEHHDDDDPLIWADQICIDQSNPHERSHQVGLMGDIYRAARDVTVCLSSTDRPNAAFDLINDLRDKIEWPTLHTVASALGKLNRNYGQSIMKIRQLYMKLASRLQSLDVLAIAKEPWWRRAWTFQEFQLAKNPHFVYGDRAIPWLHLATVMISFESDVVWSDSRHGRDNIEAIRFHFSHKTSSRRGDLLQLLMHSYLCGTSDERDRVYAFLGLVESYQVYPDYASKTVDDVYTDAARSIMIHDGNLNVLLFAAYSRGTVSAILPSWVPDWTTPSKSDLGGRVWAYHADFRWGISPVSGVIDFTDSGKVLQVTGRYLETLTSRLETVRTSGKDTLEYELSAAGRNISVCTNTYTRCKDEQWLLAGLRVPVILRAVVQSKKSAEDRTRHESQTPRLGDEKEIAQADDSPRDHSAQISCPRRYYFVSTAWIEYTTEEGLRNYMRHVGNNQGRRDEIIHIV</sequence>
<feature type="region of interest" description="Disordered" evidence="1">
    <location>
        <begin position="498"/>
        <end position="530"/>
    </location>
</feature>
<organism evidence="3 4">
    <name type="scientific">Paraphoma chrysanthemicola</name>
    <dbReference type="NCBI Taxonomy" id="798071"/>
    <lineage>
        <taxon>Eukaryota</taxon>
        <taxon>Fungi</taxon>
        <taxon>Dikarya</taxon>
        <taxon>Ascomycota</taxon>
        <taxon>Pezizomycotina</taxon>
        <taxon>Dothideomycetes</taxon>
        <taxon>Pleosporomycetidae</taxon>
        <taxon>Pleosporales</taxon>
        <taxon>Pleosporineae</taxon>
        <taxon>Phaeosphaeriaceae</taxon>
        <taxon>Paraphoma</taxon>
    </lineage>
</organism>
<comment type="caution">
    <text evidence="3">The sequence shown here is derived from an EMBL/GenBank/DDBJ whole genome shotgun (WGS) entry which is preliminary data.</text>
</comment>
<keyword evidence="4" id="KW-1185">Reference proteome</keyword>
<reference evidence="3" key="1">
    <citation type="journal article" date="2021" name="Nat. Commun.">
        <title>Genetic determinants of endophytism in the Arabidopsis root mycobiome.</title>
        <authorList>
            <person name="Mesny F."/>
            <person name="Miyauchi S."/>
            <person name="Thiergart T."/>
            <person name="Pickel B."/>
            <person name="Atanasova L."/>
            <person name="Karlsson M."/>
            <person name="Huettel B."/>
            <person name="Barry K.W."/>
            <person name="Haridas S."/>
            <person name="Chen C."/>
            <person name="Bauer D."/>
            <person name="Andreopoulos W."/>
            <person name="Pangilinan J."/>
            <person name="LaButti K."/>
            <person name="Riley R."/>
            <person name="Lipzen A."/>
            <person name="Clum A."/>
            <person name="Drula E."/>
            <person name="Henrissat B."/>
            <person name="Kohler A."/>
            <person name="Grigoriev I.V."/>
            <person name="Martin F.M."/>
            <person name="Hacquard S."/>
        </authorList>
    </citation>
    <scope>NUCLEOTIDE SEQUENCE</scope>
    <source>
        <strain evidence="3">MPI-SDFR-AT-0120</strain>
    </source>
</reference>
<dbReference type="Pfam" id="PF06985">
    <property type="entry name" value="HET"/>
    <property type="match status" value="1"/>
</dbReference>
<dbReference type="PANTHER" id="PTHR24148:SF73">
    <property type="entry name" value="HET DOMAIN PROTEIN (AFU_ORTHOLOGUE AFUA_8G01020)"/>
    <property type="match status" value="1"/>
</dbReference>
<name>A0A8K0RH20_9PLEO</name>
<evidence type="ECO:0000256" key="1">
    <source>
        <dbReference type="SAM" id="MobiDB-lite"/>
    </source>
</evidence>
<feature type="compositionally biased region" description="Basic and acidic residues" evidence="1">
    <location>
        <begin position="498"/>
        <end position="529"/>
    </location>
</feature>
<dbReference type="EMBL" id="JAGMVJ010000001">
    <property type="protein sequence ID" value="KAH7094369.1"/>
    <property type="molecule type" value="Genomic_DNA"/>
</dbReference>
<dbReference type="InterPro" id="IPR052895">
    <property type="entry name" value="HetReg/Transcr_Mod"/>
</dbReference>
<accession>A0A8K0RH20</accession>
<dbReference type="OrthoDB" id="3477286at2759"/>